<evidence type="ECO:0000256" key="6">
    <source>
        <dbReference type="ARBA" id="ARBA00023136"/>
    </source>
</evidence>
<keyword evidence="5 8" id="KW-1133">Transmembrane helix</keyword>
<dbReference type="EMBL" id="JBHUGA010000011">
    <property type="protein sequence ID" value="MFD1846386.1"/>
    <property type="molecule type" value="Genomic_DNA"/>
</dbReference>
<sequence length="110" mass="12332">MISALYLVSLLGGLACAALMDYRYGLFFWAAPRRAGLVLALGVAFFLAWDLGGIGSDIFYKGDSEFMIGVMLAPELPLEELFFLTFLCWMAMNIYLLMKRTIETRTQVAQ</sequence>
<evidence type="ECO:0000313" key="10">
    <source>
        <dbReference type="Proteomes" id="UP001597307"/>
    </source>
</evidence>
<dbReference type="InterPro" id="IPR017825">
    <property type="entry name" value="Lycopene_cyclase_dom"/>
</dbReference>
<keyword evidence="3 8" id="KW-0812">Transmembrane</keyword>
<comment type="pathway">
    <text evidence="2">Carotenoid biosynthesis.</text>
</comment>
<proteinExistence type="predicted"/>
<comment type="subcellular location">
    <subcellularLocation>
        <location evidence="1">Membrane</location>
        <topology evidence="1">Multi-pass membrane protein</topology>
    </subcellularLocation>
</comment>
<feature type="transmembrane region" description="Helical" evidence="8">
    <location>
        <begin position="80"/>
        <end position="98"/>
    </location>
</feature>
<feature type="transmembrane region" description="Helical" evidence="8">
    <location>
        <begin position="6"/>
        <end position="24"/>
    </location>
</feature>
<evidence type="ECO:0000256" key="4">
    <source>
        <dbReference type="ARBA" id="ARBA00022746"/>
    </source>
</evidence>
<dbReference type="NCBIfam" id="TIGR03462">
    <property type="entry name" value="CarR_dom_SF"/>
    <property type="match status" value="1"/>
</dbReference>
<evidence type="ECO:0000256" key="8">
    <source>
        <dbReference type="SAM" id="Phobius"/>
    </source>
</evidence>
<accession>A0ABW4Q6P9</accession>
<gene>
    <name evidence="9" type="ORF">ACFSFX_07220</name>
</gene>
<evidence type="ECO:0000256" key="2">
    <source>
        <dbReference type="ARBA" id="ARBA00004829"/>
    </source>
</evidence>
<evidence type="ECO:0000256" key="1">
    <source>
        <dbReference type="ARBA" id="ARBA00004141"/>
    </source>
</evidence>
<name>A0ABW4Q6P9_9MICC</name>
<keyword evidence="6 8" id="KW-0472">Membrane</keyword>
<dbReference type="RefSeq" id="WP_343879642.1">
    <property type="nucleotide sequence ID" value="NZ_BAAAIJ010000047.1"/>
</dbReference>
<keyword evidence="7" id="KW-0413">Isomerase</keyword>
<feature type="transmembrane region" description="Helical" evidence="8">
    <location>
        <begin position="36"/>
        <end position="60"/>
    </location>
</feature>
<organism evidence="9 10">
    <name type="scientific">Arthrobacter flavus</name>
    <dbReference type="NCBI Taxonomy" id="95172"/>
    <lineage>
        <taxon>Bacteria</taxon>
        <taxon>Bacillati</taxon>
        <taxon>Actinomycetota</taxon>
        <taxon>Actinomycetes</taxon>
        <taxon>Micrococcales</taxon>
        <taxon>Micrococcaceae</taxon>
        <taxon>Arthrobacter</taxon>
    </lineage>
</organism>
<evidence type="ECO:0000256" key="7">
    <source>
        <dbReference type="ARBA" id="ARBA00023235"/>
    </source>
</evidence>
<comment type="caution">
    <text evidence="9">The sequence shown here is derived from an EMBL/GenBank/DDBJ whole genome shotgun (WGS) entry which is preliminary data.</text>
</comment>
<keyword evidence="10" id="KW-1185">Reference proteome</keyword>
<dbReference type="Proteomes" id="UP001597307">
    <property type="component" value="Unassembled WGS sequence"/>
</dbReference>
<evidence type="ECO:0000256" key="3">
    <source>
        <dbReference type="ARBA" id="ARBA00022692"/>
    </source>
</evidence>
<keyword evidence="4" id="KW-0125">Carotenoid biosynthesis</keyword>
<reference evidence="10" key="1">
    <citation type="journal article" date="2019" name="Int. J. Syst. Evol. Microbiol.">
        <title>The Global Catalogue of Microorganisms (GCM) 10K type strain sequencing project: providing services to taxonomists for standard genome sequencing and annotation.</title>
        <authorList>
            <consortium name="The Broad Institute Genomics Platform"/>
            <consortium name="The Broad Institute Genome Sequencing Center for Infectious Disease"/>
            <person name="Wu L."/>
            <person name="Ma J."/>
        </authorList>
    </citation>
    <scope>NUCLEOTIDE SEQUENCE [LARGE SCALE GENOMIC DNA]</scope>
    <source>
        <strain evidence="10">JCM 11496</strain>
    </source>
</reference>
<protein>
    <submittedName>
        <fullName evidence="9">Lycopene cyclase domain-containing protein</fullName>
    </submittedName>
</protein>
<evidence type="ECO:0000256" key="5">
    <source>
        <dbReference type="ARBA" id="ARBA00022989"/>
    </source>
</evidence>
<evidence type="ECO:0000313" key="9">
    <source>
        <dbReference type="EMBL" id="MFD1846386.1"/>
    </source>
</evidence>